<dbReference type="SUPFAM" id="SSF50685">
    <property type="entry name" value="Barwin-like endoglucanases"/>
    <property type="match status" value="1"/>
</dbReference>
<feature type="domain" description="SLH" evidence="3">
    <location>
        <begin position="87"/>
        <end position="153"/>
    </location>
</feature>
<accession>A0A220MJD8</accession>
<keyword evidence="1 2" id="KW-0732">Signal</keyword>
<dbReference type="InterPro" id="IPR001119">
    <property type="entry name" value="SLH_dom"/>
</dbReference>
<feature type="signal peptide" evidence="2">
    <location>
        <begin position="1"/>
        <end position="23"/>
    </location>
</feature>
<dbReference type="InterPro" id="IPR010611">
    <property type="entry name" value="3D_dom"/>
</dbReference>
<organism evidence="4 5">
    <name type="scientific">Brevibacillus formosus</name>
    <dbReference type="NCBI Taxonomy" id="54913"/>
    <lineage>
        <taxon>Bacteria</taxon>
        <taxon>Bacillati</taxon>
        <taxon>Bacillota</taxon>
        <taxon>Bacilli</taxon>
        <taxon>Bacillales</taxon>
        <taxon>Paenibacillaceae</taxon>
        <taxon>Brevibacillus</taxon>
    </lineage>
</organism>
<evidence type="ECO:0000256" key="2">
    <source>
        <dbReference type="SAM" id="SignalP"/>
    </source>
</evidence>
<dbReference type="KEGG" id="bfm:BP422_16210"/>
<evidence type="ECO:0000259" key="3">
    <source>
        <dbReference type="PROSITE" id="PS51272"/>
    </source>
</evidence>
<feature type="domain" description="SLH" evidence="3">
    <location>
        <begin position="28"/>
        <end position="86"/>
    </location>
</feature>
<dbReference type="AlphaFoldDB" id="A0A220MJD8"/>
<dbReference type="GO" id="GO:0009254">
    <property type="term" value="P:peptidoglycan turnover"/>
    <property type="evidence" value="ECO:0007669"/>
    <property type="project" value="InterPro"/>
</dbReference>
<dbReference type="CDD" id="cd14667">
    <property type="entry name" value="3D_containing_proteins"/>
    <property type="match status" value="1"/>
</dbReference>
<dbReference type="InterPro" id="IPR051933">
    <property type="entry name" value="Resuscitation_pf_RpfB"/>
</dbReference>
<dbReference type="Gene3D" id="2.40.40.10">
    <property type="entry name" value="RlpA-like domain"/>
    <property type="match status" value="1"/>
</dbReference>
<dbReference type="Pfam" id="PF06725">
    <property type="entry name" value="3D"/>
    <property type="match status" value="1"/>
</dbReference>
<dbReference type="Proteomes" id="UP000197781">
    <property type="component" value="Chromosome"/>
</dbReference>
<sequence>MKKRMILASLAAFLLIGTPVVEAETTHMNETPYVDISGHWAEQEINQLYIADVIGQNEYFRPDDNVTLGELLTMFVNAKGIEPLGNKQSSFADVPANSWLSSYAETAYRLGIVHGQKQGNHLILHPDAPVKRAELASILVRTMGDSGVVNNLKWSTTIQTLNQYPDGNNVKEKEQRPLVYAMQNGLMSAYKDGTLKPNKYMTRAEAATYAALHLLPSKPRTSKALANGTPFRQELTVQTTAYSYTNDKILSYLEYPLREGVVAVDPNVIPLGTHLYIDGYGYAVAADIGGAVKQRHVDLYLPTLNEAENHGLQKGVKVYVLD</sequence>
<reference evidence="4 5" key="1">
    <citation type="submission" date="2016-11" db="EMBL/GenBank/DDBJ databases">
        <authorList>
            <person name="Jaros S."/>
            <person name="Januszkiewicz K."/>
            <person name="Wedrychowicz H."/>
        </authorList>
    </citation>
    <scope>NUCLEOTIDE SEQUENCE [LARGE SCALE GENOMIC DNA]</scope>
    <source>
        <strain evidence="4 5">NF2</strain>
    </source>
</reference>
<dbReference type="Pfam" id="PF00395">
    <property type="entry name" value="SLH"/>
    <property type="match status" value="3"/>
</dbReference>
<dbReference type="EMBL" id="CP018145">
    <property type="protein sequence ID" value="ASJ54972.1"/>
    <property type="molecule type" value="Genomic_DNA"/>
</dbReference>
<evidence type="ECO:0000256" key="1">
    <source>
        <dbReference type="ARBA" id="ARBA00022729"/>
    </source>
</evidence>
<name>A0A220MJD8_9BACL</name>
<dbReference type="GO" id="GO:0019867">
    <property type="term" value="C:outer membrane"/>
    <property type="evidence" value="ECO:0007669"/>
    <property type="project" value="InterPro"/>
</dbReference>
<dbReference type="InterPro" id="IPR059180">
    <property type="entry name" value="3D_YorM"/>
</dbReference>
<gene>
    <name evidence="4" type="ORF">BP422_16210</name>
</gene>
<dbReference type="InterPro" id="IPR036908">
    <property type="entry name" value="RlpA-like_sf"/>
</dbReference>
<dbReference type="PANTHER" id="PTHR39160">
    <property type="entry name" value="CELL WALL-BINDING PROTEIN YOCH"/>
    <property type="match status" value="1"/>
</dbReference>
<protein>
    <recommendedName>
        <fullName evidence="3">SLH domain-containing protein</fullName>
    </recommendedName>
</protein>
<proteinExistence type="predicted"/>
<evidence type="ECO:0000313" key="4">
    <source>
        <dbReference type="EMBL" id="ASJ54972.1"/>
    </source>
</evidence>
<feature type="domain" description="SLH" evidence="3">
    <location>
        <begin position="161"/>
        <end position="224"/>
    </location>
</feature>
<feature type="chain" id="PRO_5012194546" description="SLH domain-containing protein" evidence="2">
    <location>
        <begin position="24"/>
        <end position="322"/>
    </location>
</feature>
<dbReference type="PANTHER" id="PTHR39160:SF4">
    <property type="entry name" value="RESUSCITATION-PROMOTING FACTOR RPFB"/>
    <property type="match status" value="1"/>
</dbReference>
<dbReference type="PROSITE" id="PS51272">
    <property type="entry name" value="SLH"/>
    <property type="match status" value="3"/>
</dbReference>
<dbReference type="GO" id="GO:0004553">
    <property type="term" value="F:hydrolase activity, hydrolyzing O-glycosyl compounds"/>
    <property type="evidence" value="ECO:0007669"/>
    <property type="project" value="InterPro"/>
</dbReference>
<evidence type="ECO:0000313" key="5">
    <source>
        <dbReference type="Proteomes" id="UP000197781"/>
    </source>
</evidence>